<dbReference type="Proteomes" id="UP000002593">
    <property type="component" value="Chromosome"/>
</dbReference>
<dbReference type="Pfam" id="PF12469">
    <property type="entry name" value="Cmr2_N"/>
    <property type="match status" value="1"/>
</dbReference>
<dbReference type="OrthoDB" id="148218at2157"/>
<feature type="domain" description="CRISPR-associated protein Cmr2 N-terminal" evidence="1">
    <location>
        <begin position="241"/>
        <end position="358"/>
    </location>
</feature>
<dbReference type="RefSeq" id="WP_011821887.1">
    <property type="nucleotide sequence ID" value="NC_008818.1"/>
</dbReference>
<evidence type="ECO:0000313" key="2">
    <source>
        <dbReference type="EMBL" id="ABM80569.1"/>
    </source>
</evidence>
<name>A2BKQ8_HYPBU</name>
<gene>
    <name evidence="2" type="ordered locus">Hbut_0714</name>
</gene>
<dbReference type="KEGG" id="hbu:Hbut_0714"/>
<dbReference type="STRING" id="415426.Hbut_0714"/>
<dbReference type="eggNOG" id="arCOG02666">
    <property type="taxonomic scope" value="Archaea"/>
</dbReference>
<proteinExistence type="predicted"/>
<dbReference type="NCBIfam" id="TIGR02577">
    <property type="entry name" value="cas_TM1794_Cmr2"/>
    <property type="match status" value="1"/>
</dbReference>
<dbReference type="InterPro" id="IPR013407">
    <property type="entry name" value="CRISPR-assoc_prot_Cmr2"/>
</dbReference>
<dbReference type="Gene3D" id="3.30.70.2220">
    <property type="entry name" value="CRISPR-Cas system, Cmr2 subunit, D1 domain, cysteine cluster"/>
    <property type="match status" value="1"/>
</dbReference>
<evidence type="ECO:0000259" key="1">
    <source>
        <dbReference type="Pfam" id="PF12469"/>
    </source>
</evidence>
<organism evidence="2 3">
    <name type="scientific">Hyperthermus butylicus (strain DSM 5456 / JCM 9403 / PLM1-5)</name>
    <dbReference type="NCBI Taxonomy" id="415426"/>
    <lineage>
        <taxon>Archaea</taxon>
        <taxon>Thermoproteota</taxon>
        <taxon>Thermoprotei</taxon>
        <taxon>Desulfurococcales</taxon>
        <taxon>Pyrodictiaceae</taxon>
        <taxon>Hyperthermus</taxon>
    </lineage>
</organism>
<evidence type="ECO:0000313" key="3">
    <source>
        <dbReference type="Proteomes" id="UP000002593"/>
    </source>
</evidence>
<dbReference type="GO" id="GO:0016787">
    <property type="term" value="F:hydrolase activity"/>
    <property type="evidence" value="ECO:0007669"/>
    <property type="project" value="UniProtKB-KW"/>
</dbReference>
<dbReference type="GeneID" id="4782780"/>
<keyword evidence="3" id="KW-1185">Reference proteome</keyword>
<dbReference type="HOGENOM" id="CLU_012640_0_0_2"/>
<sequence>MSRLHMVKLAALLHDPAWKPWIVASAFPGKTGTVGRVLAKVAGKSAPAGELVKVEECEELMKKMKTYTIEADAHQLDAAAAAVAILDGLRDAPIIEKLILDEKGVVAEADKLAASLDRWVLTYKHREARDVKVDVGDVAYANPLDPRFKMPESMRSIDAGVVCRYVMKLKQLYGDARELPYPLLYNLFYLLLEPLWYEVCRACIPLADTRTPTHTVFDHVYATAAMVNWLYPGGGKPGGFLVKVDVAGIQGFISASRKTRDLWAGSWLVSALAWFTVSEAVMLLGGDIVLSPYNPANPFFMATVLEELRLAGSEYSGLVRFVEDKVERAYLWKGAANQPVIPGTIFLALPCIDEDDYERLRLEAEKLKTVSDDVFKLLEALRSCDGEKLRKYFIGRFWEGWRKVWCAAIESARVGRGCNIEKFAETIVDLGVTDLSPEAVREYLEASRNNPPMQLRIVVINIEDEYDRLLGWLREKKGKLSSLRVEEAAQKLLFTWLFTRALPEAEEREYAKSVSIDAGFAIAESLEEATSKPLKPEFHECSMCGRLPAIVHLADAAKVREFAERLGVPVVLFSEGESLCPYCLVRRLVSTSDAIRRIMNGLNLYYSLNPRQLYTRPPSTDELAAMDKLLAIVDALSKDEQLAAELRSFFCKDDNGRNACEYRGKYVSEIVERYAYTKAGQKAKEILGLLEAIYDKLLGEFGEEFPHMLIAGILASEQRCASHLAKSVAKIREKREERVGSEVQEKAREVCSLLAKLYSRADGVAGRYYAIVRGDGDYFGSRIIKGVLDFKSSRDYVEEMLKAIRDEGARSRLAPVYSEIATLLVDLMEEMKPETPSSGCKKGCKALPKPATLVTPTYYMALSRGQMITALYDAEIVAMLGGFPVYAGGDDVAALAPGYISKGRLENLIKGYATRATHIKDSIRADTGFVPALIALYTRKNYWGLLWAGRGFHRTPIGAVYPAPVAYGRSYGIYIVHYRDPFMAAWRSAGDLEEYKDVIAFTSPHGTTVSKDATFLAYGRVSSIAGVELGAVALPNMKPGAGKEKVITWGAAGRKPEEPEPVGWTLALSLDLASKVEEEDRVISRSLYSDFERECPLAMRIARKIVLTGSTDLQRIAESLLEMIIRRNTPERHRRKIEYITKLLKEVAMVAPAPAKLLEALECGQLRVEEAEKRLNGFSKLACLAPLPWQIVLAAYTISSGRR</sequence>
<dbReference type="InterPro" id="IPR038242">
    <property type="entry name" value="Cmr2_N"/>
</dbReference>
<protein>
    <submittedName>
        <fullName evidence="2">Hydrolase of HD superfamily</fullName>
    </submittedName>
</protein>
<dbReference type="EnsemblBacteria" id="ABM80569">
    <property type="protein sequence ID" value="ABM80569"/>
    <property type="gene ID" value="Hbut_0714"/>
</dbReference>
<reference evidence="2 3" key="1">
    <citation type="journal article" date="2007" name="Archaea">
        <title>The genome of Hyperthermus butylicus: a sulfur-reducing, peptide fermenting, neutrophilic Crenarchaeote growing up to 108 degrees C.</title>
        <authorList>
            <person name="Brugger K."/>
            <person name="Chen L."/>
            <person name="Stark M."/>
            <person name="Zibat A."/>
            <person name="Redder P."/>
            <person name="Ruepp A."/>
            <person name="Awayez M."/>
            <person name="She Q."/>
            <person name="Garrett R.A."/>
            <person name="Klenk H.P."/>
        </authorList>
    </citation>
    <scope>NUCLEOTIDE SEQUENCE [LARGE SCALE GENOMIC DNA]</scope>
    <source>
        <strain evidence="3">DSM 5456 / JCM 9403 / PLM1-5</strain>
    </source>
</reference>
<dbReference type="AlphaFoldDB" id="A2BKQ8"/>
<accession>A2BKQ8</accession>
<keyword evidence="2" id="KW-0378">Hydrolase</keyword>
<dbReference type="InterPro" id="IPR024615">
    <property type="entry name" value="CRISPR-assoc_Cmr2_N"/>
</dbReference>
<dbReference type="EMBL" id="CP000493">
    <property type="protein sequence ID" value="ABM80569.1"/>
    <property type="molecule type" value="Genomic_DNA"/>
</dbReference>
<dbReference type="Gene3D" id="3.30.70.270">
    <property type="match status" value="1"/>
</dbReference>
<dbReference type="InterPro" id="IPR043128">
    <property type="entry name" value="Rev_trsase/Diguanyl_cyclase"/>
</dbReference>